<feature type="compositionally biased region" description="Low complexity" evidence="4">
    <location>
        <begin position="290"/>
        <end position="301"/>
    </location>
</feature>
<evidence type="ECO:0000256" key="4">
    <source>
        <dbReference type="SAM" id="MobiDB-lite"/>
    </source>
</evidence>
<evidence type="ECO:0000256" key="1">
    <source>
        <dbReference type="ARBA" id="ARBA00009574"/>
    </source>
</evidence>
<comment type="similarity">
    <text evidence="1">Belongs to the ATG14 family.</text>
</comment>
<feature type="compositionally biased region" description="Acidic residues" evidence="4">
    <location>
        <begin position="302"/>
        <end position="313"/>
    </location>
</feature>
<feature type="region of interest" description="Disordered" evidence="4">
    <location>
        <begin position="290"/>
        <end position="359"/>
    </location>
</feature>
<keyword evidence="6" id="KW-1185">Reference proteome</keyword>
<feature type="compositionally biased region" description="Polar residues" evidence="4">
    <location>
        <begin position="338"/>
        <end position="352"/>
    </location>
</feature>
<name>A0ABR1IKV8_9AGAR</name>
<gene>
    <name evidence="5" type="ORF">VKT23_020444</name>
</gene>
<proteinExistence type="inferred from homology"/>
<evidence type="ECO:0000313" key="5">
    <source>
        <dbReference type="EMBL" id="KAK7433981.1"/>
    </source>
</evidence>
<dbReference type="EMBL" id="JBANRG010000134">
    <property type="protein sequence ID" value="KAK7433981.1"/>
    <property type="molecule type" value="Genomic_DNA"/>
</dbReference>
<protein>
    <recommendedName>
        <fullName evidence="2">Autophagy-related protein 14</fullName>
    </recommendedName>
</protein>
<keyword evidence="3" id="KW-0175">Coiled coil</keyword>
<comment type="caution">
    <text evidence="5">The sequence shown here is derived from an EMBL/GenBank/DDBJ whole genome shotgun (WGS) entry which is preliminary data.</text>
</comment>
<accession>A0ABR1IKV8</accession>
<feature type="compositionally biased region" description="Low complexity" evidence="4">
    <location>
        <begin position="116"/>
        <end position="148"/>
    </location>
</feature>
<evidence type="ECO:0000313" key="6">
    <source>
        <dbReference type="Proteomes" id="UP001498398"/>
    </source>
</evidence>
<feature type="region of interest" description="Disordered" evidence="4">
    <location>
        <begin position="114"/>
        <end position="148"/>
    </location>
</feature>
<dbReference type="Proteomes" id="UP001498398">
    <property type="component" value="Unassembled WGS sequence"/>
</dbReference>
<dbReference type="InterPro" id="IPR018791">
    <property type="entry name" value="UV_resistance/autophagy_Atg14"/>
</dbReference>
<sequence>MECKGCQYKQHQFYCAKCINGRVKEYRLQTQKLSNERDDAVAKATRGLESVQGARTRRANVTAMQARVDELMSGLSKLRKDNDKKRTRLQTLRETLATRRQALSAAKLQFLPNATPSYNASKSSSKSIPSVMSASTSTSTYPSSSSPLTRHINQCHTSLSHLQAALMHARNGLVAELVEVFHIVQLGGRPAMNGRPGVAGEWSIANLVLPVPGDVKRYPTEHINAVLTNTIRFVELLGFYLGVKMPFEVSWSGRKLGVGVPWIGSVKGYGGTAGEWARWHSKYPLHLTNSSSPLLPPQSSDSDADADSSESTEYEYLTLSPERKSRSKKTETEDADRTPTQSTILTPTSTSRPPAPKEDLADSMLYTKETESSVIPSFTTALTMLLYNVCYLAYTQNVDIPLAQAGDVLGNLWAVCCSAELGRRSHETRPHLPPPTPAQFQLDFGQLLQATAKGPRRREAVMRKSSGSSTRSSSAAGTGHTAATAEQGKLSLLASPGSPTPIPRPGSDLRKSSSPRRRSSVSLAKDVIRSGRWGRGSRDTGRESLSPKGKMSEEEDWDIIEEESEGLDY</sequence>
<evidence type="ECO:0000256" key="3">
    <source>
        <dbReference type="ARBA" id="ARBA00023054"/>
    </source>
</evidence>
<feature type="compositionally biased region" description="Low complexity" evidence="4">
    <location>
        <begin position="465"/>
        <end position="485"/>
    </location>
</feature>
<evidence type="ECO:0000256" key="2">
    <source>
        <dbReference type="ARBA" id="ARBA00013807"/>
    </source>
</evidence>
<dbReference type="Pfam" id="PF10186">
    <property type="entry name" value="ATG14"/>
    <property type="match status" value="1"/>
</dbReference>
<reference evidence="5 6" key="1">
    <citation type="submission" date="2024-01" db="EMBL/GenBank/DDBJ databases">
        <title>A draft genome for the cacao thread blight pathogen Marasmiellus scandens.</title>
        <authorList>
            <person name="Baruah I.K."/>
            <person name="Leung J."/>
            <person name="Bukari Y."/>
            <person name="Amoako-Attah I."/>
            <person name="Meinhardt L.W."/>
            <person name="Bailey B.A."/>
            <person name="Cohen S.P."/>
        </authorList>
    </citation>
    <scope>NUCLEOTIDE SEQUENCE [LARGE SCALE GENOMIC DNA]</scope>
    <source>
        <strain evidence="5 6">GH-19</strain>
    </source>
</reference>
<organism evidence="5 6">
    <name type="scientific">Marasmiellus scandens</name>
    <dbReference type="NCBI Taxonomy" id="2682957"/>
    <lineage>
        <taxon>Eukaryota</taxon>
        <taxon>Fungi</taxon>
        <taxon>Dikarya</taxon>
        <taxon>Basidiomycota</taxon>
        <taxon>Agaricomycotina</taxon>
        <taxon>Agaricomycetes</taxon>
        <taxon>Agaricomycetidae</taxon>
        <taxon>Agaricales</taxon>
        <taxon>Marasmiineae</taxon>
        <taxon>Omphalotaceae</taxon>
        <taxon>Marasmiellus</taxon>
    </lineage>
</organism>
<feature type="region of interest" description="Disordered" evidence="4">
    <location>
        <begin position="451"/>
        <end position="569"/>
    </location>
</feature>
<feature type="compositionally biased region" description="Basic and acidic residues" evidence="4">
    <location>
        <begin position="321"/>
        <end position="337"/>
    </location>
</feature>
<feature type="compositionally biased region" description="Acidic residues" evidence="4">
    <location>
        <begin position="553"/>
        <end position="569"/>
    </location>
</feature>